<keyword evidence="1" id="KW-0812">Transmembrane</keyword>
<evidence type="ECO:0000313" key="3">
    <source>
        <dbReference type="Proteomes" id="UP000016935"/>
    </source>
</evidence>
<dbReference type="eggNOG" id="ENOG502T1RN">
    <property type="taxonomic scope" value="Eukaryota"/>
</dbReference>
<gene>
    <name evidence="2" type="ORF">SETTUDRAFT_32879</name>
</gene>
<proteinExistence type="predicted"/>
<reference evidence="2 3" key="2">
    <citation type="journal article" date="2013" name="PLoS Genet.">
        <title>Comparative genome structure, secondary metabolite, and effector coding capacity across Cochliobolus pathogens.</title>
        <authorList>
            <person name="Condon B.J."/>
            <person name="Leng Y."/>
            <person name="Wu D."/>
            <person name="Bushley K.E."/>
            <person name="Ohm R.A."/>
            <person name="Otillar R."/>
            <person name="Martin J."/>
            <person name="Schackwitz W."/>
            <person name="Grimwood J."/>
            <person name="MohdZainudin N."/>
            <person name="Xue C."/>
            <person name="Wang R."/>
            <person name="Manning V.A."/>
            <person name="Dhillon B."/>
            <person name="Tu Z.J."/>
            <person name="Steffenson B.J."/>
            <person name="Salamov A."/>
            <person name="Sun H."/>
            <person name="Lowry S."/>
            <person name="LaButti K."/>
            <person name="Han J."/>
            <person name="Copeland A."/>
            <person name="Lindquist E."/>
            <person name="Barry K."/>
            <person name="Schmutz J."/>
            <person name="Baker S.E."/>
            <person name="Ciuffetti L.M."/>
            <person name="Grigoriev I.V."/>
            <person name="Zhong S."/>
            <person name="Turgeon B.G."/>
        </authorList>
    </citation>
    <scope>NUCLEOTIDE SEQUENCE [LARGE SCALE GENOMIC DNA]</scope>
    <source>
        <strain evidence="3">28A</strain>
    </source>
</reference>
<dbReference type="AlphaFoldDB" id="R0JRW6"/>
<reference evidence="2 3" key="1">
    <citation type="journal article" date="2012" name="PLoS Pathog.">
        <title>Diverse lifestyles and strategies of plant pathogenesis encoded in the genomes of eighteen Dothideomycetes fungi.</title>
        <authorList>
            <person name="Ohm R.A."/>
            <person name="Feau N."/>
            <person name="Henrissat B."/>
            <person name="Schoch C.L."/>
            <person name="Horwitz B.A."/>
            <person name="Barry K.W."/>
            <person name="Condon B.J."/>
            <person name="Copeland A.C."/>
            <person name="Dhillon B."/>
            <person name="Glaser F."/>
            <person name="Hesse C.N."/>
            <person name="Kosti I."/>
            <person name="LaButti K."/>
            <person name="Lindquist E.A."/>
            <person name="Lucas S."/>
            <person name="Salamov A.A."/>
            <person name="Bradshaw R.E."/>
            <person name="Ciuffetti L."/>
            <person name="Hamelin R.C."/>
            <person name="Kema G.H.J."/>
            <person name="Lawrence C."/>
            <person name="Scott J.A."/>
            <person name="Spatafora J.W."/>
            <person name="Turgeon B.G."/>
            <person name="de Wit P.J.G.M."/>
            <person name="Zhong S."/>
            <person name="Goodwin S.B."/>
            <person name="Grigoriev I.V."/>
        </authorList>
    </citation>
    <scope>NUCLEOTIDE SEQUENCE [LARGE SCALE GENOMIC DNA]</scope>
    <source>
        <strain evidence="3">28A</strain>
    </source>
</reference>
<evidence type="ECO:0000313" key="2">
    <source>
        <dbReference type="EMBL" id="EOA83863.1"/>
    </source>
</evidence>
<sequence length="156" mass="16905">MNATQGSKGVELGFTKRYLKGRSVYHFYILRKLQQNPIIPPIYSENNIKMRFSAFAIVAMIMAVPGFCAPAKELSPAQIKARYNVPSASLTCNTGLINNNDGASLYTFMCIHVYGCQHSIAPQTIDNEFIGSCLNCPGPFAEAGGSYAGCLIVADP</sequence>
<name>R0JRW6_EXST2</name>
<organism evidence="2 3">
    <name type="scientific">Exserohilum turcicum (strain 28A)</name>
    <name type="common">Northern leaf blight fungus</name>
    <name type="synonym">Setosphaeria turcica</name>
    <dbReference type="NCBI Taxonomy" id="671987"/>
    <lineage>
        <taxon>Eukaryota</taxon>
        <taxon>Fungi</taxon>
        <taxon>Dikarya</taxon>
        <taxon>Ascomycota</taxon>
        <taxon>Pezizomycotina</taxon>
        <taxon>Dothideomycetes</taxon>
        <taxon>Pleosporomycetidae</taxon>
        <taxon>Pleosporales</taxon>
        <taxon>Pleosporineae</taxon>
        <taxon>Pleosporaceae</taxon>
        <taxon>Exserohilum</taxon>
    </lineage>
</organism>
<protein>
    <submittedName>
        <fullName evidence="2">Uncharacterized protein</fullName>
    </submittedName>
</protein>
<dbReference type="OrthoDB" id="5096216at2759"/>
<dbReference type="EMBL" id="KB908814">
    <property type="protein sequence ID" value="EOA83863.1"/>
    <property type="molecule type" value="Genomic_DNA"/>
</dbReference>
<keyword evidence="3" id="KW-1185">Reference proteome</keyword>
<accession>R0JRW6</accession>
<dbReference type="GeneID" id="19403703"/>
<feature type="transmembrane region" description="Helical" evidence="1">
    <location>
        <begin position="52"/>
        <end position="71"/>
    </location>
</feature>
<evidence type="ECO:0000256" key="1">
    <source>
        <dbReference type="SAM" id="Phobius"/>
    </source>
</evidence>
<keyword evidence="1" id="KW-1133">Transmembrane helix</keyword>
<dbReference type="Proteomes" id="UP000016935">
    <property type="component" value="Unassembled WGS sequence"/>
</dbReference>
<dbReference type="HOGENOM" id="CLU_1687786_0_0_1"/>
<dbReference type="RefSeq" id="XP_008028075.1">
    <property type="nucleotide sequence ID" value="XM_008029884.1"/>
</dbReference>
<keyword evidence="1" id="KW-0472">Membrane</keyword>